<feature type="compositionally biased region" description="Low complexity" evidence="2">
    <location>
        <begin position="243"/>
        <end position="273"/>
    </location>
</feature>
<feature type="region of interest" description="Disordered" evidence="2">
    <location>
        <begin position="177"/>
        <end position="273"/>
    </location>
</feature>
<evidence type="ECO:0000313" key="3">
    <source>
        <dbReference type="EMBL" id="EFJ19155.1"/>
    </source>
</evidence>
<dbReference type="EMBL" id="GL377607">
    <property type="protein sequence ID" value="EFJ19155.1"/>
    <property type="molecule type" value="Genomic_DNA"/>
</dbReference>
<dbReference type="KEGG" id="smo:SELMODRAFT_419302"/>
<dbReference type="Pfam" id="PF13879">
    <property type="entry name" value="Hmw_CFAP97"/>
    <property type="match status" value="1"/>
</dbReference>
<dbReference type="InterPro" id="IPR029488">
    <property type="entry name" value="Hmw/CFAP97"/>
</dbReference>
<comment type="similarity">
    <text evidence="1">Belongs to the CFAP97 family.</text>
</comment>
<gene>
    <name evidence="3" type="ORF">SELMODRAFT_419302</name>
</gene>
<accession>D8S8H3</accession>
<dbReference type="AlphaFoldDB" id="D8S8H3"/>
<dbReference type="Gramene" id="EFJ19155">
    <property type="protein sequence ID" value="EFJ19155"/>
    <property type="gene ID" value="SELMODRAFT_419302"/>
</dbReference>
<keyword evidence="4" id="KW-1185">Reference proteome</keyword>
<reference evidence="3 4" key="1">
    <citation type="journal article" date="2011" name="Science">
        <title>The Selaginella genome identifies genetic changes associated with the evolution of vascular plants.</title>
        <authorList>
            <person name="Banks J.A."/>
            <person name="Nishiyama T."/>
            <person name="Hasebe M."/>
            <person name="Bowman J.L."/>
            <person name="Gribskov M."/>
            <person name="dePamphilis C."/>
            <person name="Albert V.A."/>
            <person name="Aono N."/>
            <person name="Aoyama T."/>
            <person name="Ambrose B.A."/>
            <person name="Ashton N.W."/>
            <person name="Axtell M.J."/>
            <person name="Barker E."/>
            <person name="Barker M.S."/>
            <person name="Bennetzen J.L."/>
            <person name="Bonawitz N.D."/>
            <person name="Chapple C."/>
            <person name="Cheng C."/>
            <person name="Correa L.G."/>
            <person name="Dacre M."/>
            <person name="DeBarry J."/>
            <person name="Dreyer I."/>
            <person name="Elias M."/>
            <person name="Engstrom E.M."/>
            <person name="Estelle M."/>
            <person name="Feng L."/>
            <person name="Finet C."/>
            <person name="Floyd S.K."/>
            <person name="Frommer W.B."/>
            <person name="Fujita T."/>
            <person name="Gramzow L."/>
            <person name="Gutensohn M."/>
            <person name="Harholt J."/>
            <person name="Hattori M."/>
            <person name="Heyl A."/>
            <person name="Hirai T."/>
            <person name="Hiwatashi Y."/>
            <person name="Ishikawa M."/>
            <person name="Iwata M."/>
            <person name="Karol K.G."/>
            <person name="Koehler B."/>
            <person name="Kolukisaoglu U."/>
            <person name="Kubo M."/>
            <person name="Kurata T."/>
            <person name="Lalonde S."/>
            <person name="Li K."/>
            <person name="Li Y."/>
            <person name="Litt A."/>
            <person name="Lyons E."/>
            <person name="Manning G."/>
            <person name="Maruyama T."/>
            <person name="Michael T.P."/>
            <person name="Mikami K."/>
            <person name="Miyazaki S."/>
            <person name="Morinaga S."/>
            <person name="Murata T."/>
            <person name="Mueller-Roeber B."/>
            <person name="Nelson D.R."/>
            <person name="Obara M."/>
            <person name="Oguri Y."/>
            <person name="Olmstead R.G."/>
            <person name="Onodera N."/>
            <person name="Petersen B.L."/>
            <person name="Pils B."/>
            <person name="Prigge M."/>
            <person name="Rensing S.A."/>
            <person name="Riano-Pachon D.M."/>
            <person name="Roberts A.W."/>
            <person name="Sato Y."/>
            <person name="Scheller H.V."/>
            <person name="Schulz B."/>
            <person name="Schulz C."/>
            <person name="Shakirov E.V."/>
            <person name="Shibagaki N."/>
            <person name="Shinohara N."/>
            <person name="Shippen D.E."/>
            <person name="Soerensen I."/>
            <person name="Sotooka R."/>
            <person name="Sugimoto N."/>
            <person name="Sugita M."/>
            <person name="Sumikawa N."/>
            <person name="Tanurdzic M."/>
            <person name="Theissen G."/>
            <person name="Ulvskov P."/>
            <person name="Wakazuki S."/>
            <person name="Weng J.K."/>
            <person name="Willats W.W."/>
            <person name="Wipf D."/>
            <person name="Wolf P.G."/>
            <person name="Yang L."/>
            <person name="Zimmer A.D."/>
            <person name="Zhu Q."/>
            <person name="Mitros T."/>
            <person name="Hellsten U."/>
            <person name="Loque D."/>
            <person name="Otillar R."/>
            <person name="Salamov A."/>
            <person name="Schmutz J."/>
            <person name="Shapiro H."/>
            <person name="Lindquist E."/>
            <person name="Lucas S."/>
            <person name="Rokhsar D."/>
            <person name="Grigoriev I.V."/>
        </authorList>
    </citation>
    <scope>NUCLEOTIDE SEQUENCE [LARGE SCALE GENOMIC DNA]</scope>
</reference>
<dbReference type="Proteomes" id="UP000001514">
    <property type="component" value="Unassembled WGS sequence"/>
</dbReference>
<protein>
    <submittedName>
        <fullName evidence="3">Uncharacterized protein</fullName>
    </submittedName>
</protein>
<dbReference type="HOGENOM" id="CLU_1020834_0_0_1"/>
<evidence type="ECO:0000313" key="4">
    <source>
        <dbReference type="Proteomes" id="UP000001514"/>
    </source>
</evidence>
<evidence type="ECO:0000256" key="2">
    <source>
        <dbReference type="SAM" id="MobiDB-lite"/>
    </source>
</evidence>
<dbReference type="InParanoid" id="D8S8H3"/>
<name>D8S8H3_SELML</name>
<feature type="compositionally biased region" description="Polar residues" evidence="2">
    <location>
        <begin position="179"/>
        <end position="188"/>
    </location>
</feature>
<evidence type="ECO:0000256" key="1">
    <source>
        <dbReference type="ARBA" id="ARBA00008315"/>
    </source>
</evidence>
<sequence>MGLTPALLRELSMKKFMKKTKYLQWEEDKQMEGHRHRIRSMKPAVDNQLPDQGPRKALEQKKERLWQNRFHQIDMDNLWFLTRLRDIKNRKPGSMWRRKSTGLMRGEAFKLKEPSVKLHRIQGKLDPPFQSTKKVQDRVVRNAVEFQGMDEEGERWLRRWMSKDKDVPIDILDYAKSSPLPSVRTTPRSKAVTPPPRGTKKPEPFIEPEAEDLAPRAAKLSLKDQQTATSPRTPLWQWDVTDRTPPSSSRWSSPPTSSRFTTPPSSHRWSMRS</sequence>
<organism evidence="4">
    <name type="scientific">Selaginella moellendorffii</name>
    <name type="common">Spikemoss</name>
    <dbReference type="NCBI Taxonomy" id="88036"/>
    <lineage>
        <taxon>Eukaryota</taxon>
        <taxon>Viridiplantae</taxon>
        <taxon>Streptophyta</taxon>
        <taxon>Embryophyta</taxon>
        <taxon>Tracheophyta</taxon>
        <taxon>Lycopodiopsida</taxon>
        <taxon>Selaginellales</taxon>
        <taxon>Selaginellaceae</taxon>
        <taxon>Selaginella</taxon>
    </lineage>
</organism>
<feature type="compositionally biased region" description="Polar residues" evidence="2">
    <location>
        <begin position="223"/>
        <end position="232"/>
    </location>
</feature>
<proteinExistence type="inferred from homology"/>